<dbReference type="GO" id="GO:0004519">
    <property type="term" value="F:endonuclease activity"/>
    <property type="evidence" value="ECO:0007669"/>
    <property type="project" value="UniProtKB-KW"/>
</dbReference>
<dbReference type="Proteomes" id="UP000183208">
    <property type="component" value="Unassembled WGS sequence"/>
</dbReference>
<gene>
    <name evidence="3" type="ORF">SAMN05444171_0452</name>
</gene>
<dbReference type="InterPro" id="IPR050190">
    <property type="entry name" value="UPF0213_domain"/>
</dbReference>
<dbReference type="Gene3D" id="3.40.1440.10">
    <property type="entry name" value="GIY-YIG endonuclease"/>
    <property type="match status" value="1"/>
</dbReference>
<protein>
    <submittedName>
        <fullName evidence="3">Putative endonuclease</fullName>
    </submittedName>
</protein>
<dbReference type="OrthoDB" id="287318at2"/>
<evidence type="ECO:0000313" key="4">
    <source>
        <dbReference type="Proteomes" id="UP000183208"/>
    </source>
</evidence>
<dbReference type="PANTHER" id="PTHR34477">
    <property type="entry name" value="UPF0213 PROTEIN YHBQ"/>
    <property type="match status" value="1"/>
</dbReference>
<evidence type="ECO:0000256" key="1">
    <source>
        <dbReference type="ARBA" id="ARBA00007435"/>
    </source>
</evidence>
<accession>A0A1M7KS49</accession>
<dbReference type="SMART" id="SM00465">
    <property type="entry name" value="GIYc"/>
    <property type="match status" value="1"/>
</dbReference>
<proteinExistence type="inferred from homology"/>
<sequence>MNGPFFVYILASQRNGTLYVGVTNNLARRMSEHKAKLVRGFTKKYGVDLLVHFEAFDSILEARAREHSLKRWRRAWKIKLIEESNPGWSDLTSQLNS</sequence>
<name>A0A1M7KS49_9BRAD</name>
<feature type="domain" description="GIY-YIG" evidence="2">
    <location>
        <begin position="3"/>
        <end position="79"/>
    </location>
</feature>
<organism evidence="3 4">
    <name type="scientific">Bradyrhizobium lablabi</name>
    <dbReference type="NCBI Taxonomy" id="722472"/>
    <lineage>
        <taxon>Bacteria</taxon>
        <taxon>Pseudomonadati</taxon>
        <taxon>Pseudomonadota</taxon>
        <taxon>Alphaproteobacteria</taxon>
        <taxon>Hyphomicrobiales</taxon>
        <taxon>Nitrobacteraceae</taxon>
        <taxon>Bradyrhizobium</taxon>
    </lineage>
</organism>
<dbReference type="AlphaFoldDB" id="A0A1M7KS49"/>
<dbReference type="PANTHER" id="PTHR34477:SF5">
    <property type="entry name" value="BSL5627 PROTEIN"/>
    <property type="match status" value="1"/>
</dbReference>
<reference evidence="3 4" key="1">
    <citation type="submission" date="2016-10" db="EMBL/GenBank/DDBJ databases">
        <authorList>
            <person name="de Groot N.N."/>
        </authorList>
    </citation>
    <scope>NUCLEOTIDE SEQUENCE [LARGE SCALE GENOMIC DNA]</scope>
    <source>
        <strain evidence="3 4">GAS522</strain>
    </source>
</reference>
<keyword evidence="3" id="KW-0378">Hydrolase</keyword>
<evidence type="ECO:0000259" key="2">
    <source>
        <dbReference type="PROSITE" id="PS50164"/>
    </source>
</evidence>
<dbReference type="CDD" id="cd10448">
    <property type="entry name" value="GIY-YIG_unchar_3"/>
    <property type="match status" value="1"/>
</dbReference>
<dbReference type="RefSeq" id="WP_074830831.1">
    <property type="nucleotide sequence ID" value="NZ_FNTI01000001.1"/>
</dbReference>
<keyword evidence="3" id="KW-0255">Endonuclease</keyword>
<dbReference type="Pfam" id="PF01541">
    <property type="entry name" value="GIY-YIG"/>
    <property type="match status" value="1"/>
</dbReference>
<keyword evidence="3" id="KW-0540">Nuclease</keyword>
<dbReference type="InterPro" id="IPR000305">
    <property type="entry name" value="GIY-YIG_endonuc"/>
</dbReference>
<dbReference type="EMBL" id="FNTI01000001">
    <property type="protein sequence ID" value="SEC01398.1"/>
    <property type="molecule type" value="Genomic_DNA"/>
</dbReference>
<dbReference type="SUPFAM" id="SSF82771">
    <property type="entry name" value="GIY-YIG endonuclease"/>
    <property type="match status" value="1"/>
</dbReference>
<evidence type="ECO:0000313" key="3">
    <source>
        <dbReference type="EMBL" id="SEC01398.1"/>
    </source>
</evidence>
<comment type="similarity">
    <text evidence="1">Belongs to the UPF0213 family.</text>
</comment>
<dbReference type="InterPro" id="IPR035901">
    <property type="entry name" value="GIY-YIG_endonuc_sf"/>
</dbReference>
<dbReference type="PROSITE" id="PS50164">
    <property type="entry name" value="GIY_YIG"/>
    <property type="match status" value="1"/>
</dbReference>